<dbReference type="RefSeq" id="WP_236951342.1">
    <property type="nucleotide sequence ID" value="NZ_CP019937.1"/>
</dbReference>
<evidence type="ECO:0000259" key="1">
    <source>
        <dbReference type="PROSITE" id="PS51724"/>
    </source>
</evidence>
<sequence>MCCAIVPLAAAAQPVERARTDDAGCRLLRADVGGQVVWAPVLTPDGAPWCPDARPAPTTAARPAVAPRAALRRAGPQDRYVQVGTFARAANADRAAARLAAEGWPVAVSDLVVNGTPMRGVAAGPFASQAALQAALERARRIGFTDAIPQ</sequence>
<dbReference type="KEGG" id="kro:BVG79_01774"/>
<dbReference type="EMBL" id="CP019937">
    <property type="protein sequence ID" value="ARO15118.1"/>
    <property type="molecule type" value="Genomic_DNA"/>
</dbReference>
<accession>A0A1W6P0T9</accession>
<protein>
    <submittedName>
        <fullName evidence="2">Sporulation domain-containing protein</fullName>
    </submittedName>
</protein>
<dbReference type="AlphaFoldDB" id="A0A1W6P0T9"/>
<dbReference type="SUPFAM" id="SSF110997">
    <property type="entry name" value="Sporulation related repeat"/>
    <property type="match status" value="1"/>
</dbReference>
<dbReference type="STRING" id="92947.BVG79_01774"/>
<dbReference type="GO" id="GO:0042834">
    <property type="term" value="F:peptidoglycan binding"/>
    <property type="evidence" value="ECO:0007669"/>
    <property type="project" value="InterPro"/>
</dbReference>
<organism evidence="2 3">
    <name type="scientific">Ketogulonicigenium robustum</name>
    <dbReference type="NCBI Taxonomy" id="92947"/>
    <lineage>
        <taxon>Bacteria</taxon>
        <taxon>Pseudomonadati</taxon>
        <taxon>Pseudomonadota</taxon>
        <taxon>Alphaproteobacteria</taxon>
        <taxon>Rhodobacterales</taxon>
        <taxon>Roseobacteraceae</taxon>
        <taxon>Ketogulonicigenium</taxon>
    </lineage>
</organism>
<dbReference type="InterPro" id="IPR007730">
    <property type="entry name" value="SPOR-like_dom"/>
</dbReference>
<dbReference type="Pfam" id="PF05036">
    <property type="entry name" value="SPOR"/>
    <property type="match status" value="1"/>
</dbReference>
<dbReference type="Proteomes" id="UP000242447">
    <property type="component" value="Chromosome"/>
</dbReference>
<dbReference type="Gene3D" id="3.30.70.1070">
    <property type="entry name" value="Sporulation related repeat"/>
    <property type="match status" value="1"/>
</dbReference>
<dbReference type="PROSITE" id="PS51724">
    <property type="entry name" value="SPOR"/>
    <property type="match status" value="1"/>
</dbReference>
<dbReference type="InterPro" id="IPR036680">
    <property type="entry name" value="SPOR-like_sf"/>
</dbReference>
<evidence type="ECO:0000313" key="2">
    <source>
        <dbReference type="EMBL" id="ARO15118.1"/>
    </source>
</evidence>
<reference evidence="2 3" key="1">
    <citation type="submission" date="2017-02" db="EMBL/GenBank/DDBJ databases">
        <title>Ketogulonicigenium robustum SPU B003 Genome sequencing and assembly.</title>
        <authorList>
            <person name="Li Y."/>
            <person name="Liu L."/>
            <person name="Wang C."/>
            <person name="Zhang M."/>
            <person name="Zhang T."/>
            <person name="Zhang Y."/>
        </authorList>
    </citation>
    <scope>NUCLEOTIDE SEQUENCE [LARGE SCALE GENOMIC DNA]</scope>
    <source>
        <strain evidence="2 3">SPU_B003</strain>
    </source>
</reference>
<name>A0A1W6P0T9_9RHOB</name>
<feature type="domain" description="SPOR" evidence="1">
    <location>
        <begin position="73"/>
        <end position="150"/>
    </location>
</feature>
<evidence type="ECO:0000313" key="3">
    <source>
        <dbReference type="Proteomes" id="UP000242447"/>
    </source>
</evidence>
<gene>
    <name evidence="2" type="ORF">BVG79_01774</name>
</gene>
<keyword evidence="3" id="KW-1185">Reference proteome</keyword>
<proteinExistence type="predicted"/>